<dbReference type="EMBL" id="LJZO01000015">
    <property type="protein sequence ID" value="ROV97845.1"/>
    <property type="molecule type" value="Genomic_DNA"/>
</dbReference>
<feature type="region of interest" description="Disordered" evidence="1">
    <location>
        <begin position="1"/>
        <end position="20"/>
    </location>
</feature>
<feature type="compositionally biased region" description="Low complexity" evidence="1">
    <location>
        <begin position="168"/>
        <end position="182"/>
    </location>
</feature>
<dbReference type="PANTHER" id="PTHR42053:SF1">
    <property type="match status" value="1"/>
</dbReference>
<keyword evidence="3" id="KW-1185">Reference proteome</keyword>
<organism evidence="2 3">
    <name type="scientific">Cytospora chrysosperma</name>
    <name type="common">Cytospora canker fungus</name>
    <name type="synonym">Sphaeria chrysosperma</name>
    <dbReference type="NCBI Taxonomy" id="252740"/>
    <lineage>
        <taxon>Eukaryota</taxon>
        <taxon>Fungi</taxon>
        <taxon>Dikarya</taxon>
        <taxon>Ascomycota</taxon>
        <taxon>Pezizomycotina</taxon>
        <taxon>Sordariomycetes</taxon>
        <taxon>Sordariomycetidae</taxon>
        <taxon>Diaporthales</taxon>
        <taxon>Cytosporaceae</taxon>
        <taxon>Cytospora</taxon>
    </lineage>
</organism>
<dbReference type="OrthoDB" id="5405654at2759"/>
<feature type="region of interest" description="Disordered" evidence="1">
    <location>
        <begin position="269"/>
        <end position="318"/>
    </location>
</feature>
<sequence length="318" mass="33326">MPVTRRPKLPSLATPTSAKFPKDALLPSDALLSASSVRTPHSASLLKGSLPSAGLYSAGLPSAGLPSAPFEYPPTPSMRSATKQEDMPEKTPITPPLAYMDFLKSISAASPTVTSPPLTAPLVNKKPLHRTSTSVSTASTTSTTSTASTATCKTEDSATDSNVEADLDSAPTTASTSSGATDCSCKCELVHKSPKPSDISIKQPPSPLGTYPLSAPASGPTKFPSFRIPPSPAVDSPLRSPYSARSIKSPFDWDAALKAKRYAEVIKPPTSAVGTGGAQSPRCEKGRSVKHIREVVTRTVTYTPRMDPAPKGKRRKLE</sequence>
<feature type="region of interest" description="Disordered" evidence="1">
    <location>
        <begin position="110"/>
        <end position="245"/>
    </location>
</feature>
<gene>
    <name evidence="2" type="ORF">VSDG_04924</name>
</gene>
<reference evidence="2 3" key="1">
    <citation type="submission" date="2015-09" db="EMBL/GenBank/DDBJ databases">
        <title>Host preference determinants of Valsa canker pathogens revealed by comparative genomics.</title>
        <authorList>
            <person name="Yin Z."/>
            <person name="Huang L."/>
        </authorList>
    </citation>
    <scope>NUCLEOTIDE SEQUENCE [LARGE SCALE GENOMIC DNA]</scope>
    <source>
        <strain evidence="2 3">YSFL</strain>
    </source>
</reference>
<protein>
    <submittedName>
        <fullName evidence="2">Uncharacterized protein</fullName>
    </submittedName>
</protein>
<accession>A0A423W3E2</accession>
<dbReference type="Proteomes" id="UP000284375">
    <property type="component" value="Unassembled WGS sequence"/>
</dbReference>
<evidence type="ECO:0000313" key="2">
    <source>
        <dbReference type="EMBL" id="ROV97845.1"/>
    </source>
</evidence>
<dbReference type="STRING" id="252740.A0A423W3E2"/>
<feature type="region of interest" description="Disordered" evidence="1">
    <location>
        <begin position="64"/>
        <end position="95"/>
    </location>
</feature>
<dbReference type="AlphaFoldDB" id="A0A423W3E2"/>
<feature type="compositionally biased region" description="Low complexity" evidence="1">
    <location>
        <begin position="131"/>
        <end position="151"/>
    </location>
</feature>
<evidence type="ECO:0000313" key="3">
    <source>
        <dbReference type="Proteomes" id="UP000284375"/>
    </source>
</evidence>
<comment type="caution">
    <text evidence="2">The sequence shown here is derived from an EMBL/GenBank/DDBJ whole genome shotgun (WGS) entry which is preliminary data.</text>
</comment>
<feature type="compositionally biased region" description="Basic and acidic residues" evidence="1">
    <location>
        <begin position="282"/>
        <end position="296"/>
    </location>
</feature>
<name>A0A423W3E2_CYTCH</name>
<proteinExistence type="predicted"/>
<evidence type="ECO:0000256" key="1">
    <source>
        <dbReference type="SAM" id="MobiDB-lite"/>
    </source>
</evidence>
<dbReference type="PANTHER" id="PTHR42053">
    <property type="match status" value="1"/>
</dbReference>